<name>A0A4C1TAI1_EUMVA</name>
<evidence type="ECO:0000313" key="2">
    <source>
        <dbReference type="EMBL" id="GBP11509.1"/>
    </source>
</evidence>
<keyword evidence="3" id="KW-1185">Reference proteome</keyword>
<organism evidence="2 3">
    <name type="scientific">Eumeta variegata</name>
    <name type="common">Bagworm moth</name>
    <name type="synonym">Eumeta japonica</name>
    <dbReference type="NCBI Taxonomy" id="151549"/>
    <lineage>
        <taxon>Eukaryota</taxon>
        <taxon>Metazoa</taxon>
        <taxon>Ecdysozoa</taxon>
        <taxon>Arthropoda</taxon>
        <taxon>Hexapoda</taxon>
        <taxon>Insecta</taxon>
        <taxon>Pterygota</taxon>
        <taxon>Neoptera</taxon>
        <taxon>Endopterygota</taxon>
        <taxon>Lepidoptera</taxon>
        <taxon>Glossata</taxon>
        <taxon>Ditrysia</taxon>
        <taxon>Tineoidea</taxon>
        <taxon>Psychidae</taxon>
        <taxon>Oiketicinae</taxon>
        <taxon>Eumeta</taxon>
    </lineage>
</organism>
<evidence type="ECO:0000256" key="1">
    <source>
        <dbReference type="SAM" id="MobiDB-lite"/>
    </source>
</evidence>
<dbReference type="AlphaFoldDB" id="A0A4C1TAI1"/>
<gene>
    <name evidence="2" type="ORF">EVAR_92992_1</name>
</gene>
<protein>
    <submittedName>
        <fullName evidence="2">Uncharacterized protein</fullName>
    </submittedName>
</protein>
<proteinExistence type="predicted"/>
<dbReference type="Proteomes" id="UP000299102">
    <property type="component" value="Unassembled WGS sequence"/>
</dbReference>
<feature type="region of interest" description="Disordered" evidence="1">
    <location>
        <begin position="47"/>
        <end position="70"/>
    </location>
</feature>
<feature type="compositionally biased region" description="Low complexity" evidence="1">
    <location>
        <begin position="53"/>
        <end position="70"/>
    </location>
</feature>
<sequence>MEPYKLAKKQQGTNVLVKSERFLRRHGSAFDKIFKLIIMRWRGGAAGGRRSARVPAARPPAARTRVSTAP</sequence>
<evidence type="ECO:0000313" key="3">
    <source>
        <dbReference type="Proteomes" id="UP000299102"/>
    </source>
</evidence>
<reference evidence="2 3" key="1">
    <citation type="journal article" date="2019" name="Commun. Biol.">
        <title>The bagworm genome reveals a unique fibroin gene that provides high tensile strength.</title>
        <authorList>
            <person name="Kono N."/>
            <person name="Nakamura H."/>
            <person name="Ohtoshi R."/>
            <person name="Tomita M."/>
            <person name="Numata K."/>
            <person name="Arakawa K."/>
        </authorList>
    </citation>
    <scope>NUCLEOTIDE SEQUENCE [LARGE SCALE GENOMIC DNA]</scope>
</reference>
<comment type="caution">
    <text evidence="2">The sequence shown here is derived from an EMBL/GenBank/DDBJ whole genome shotgun (WGS) entry which is preliminary data.</text>
</comment>
<dbReference type="EMBL" id="BGZK01000046">
    <property type="protein sequence ID" value="GBP11509.1"/>
    <property type="molecule type" value="Genomic_DNA"/>
</dbReference>
<accession>A0A4C1TAI1</accession>